<feature type="transmembrane region" description="Helical" evidence="1">
    <location>
        <begin position="107"/>
        <end position="131"/>
    </location>
</feature>
<sequence length="257" mass="27580">MFIFYRLFHRCVRSTPLGPLSSLSPKESSVPSHSSDPILVWFTVFGLSLLFRPVAELVIRVFFFSACVLLTGTLDGLLNLLVGHAVLRAAKYKGYDPPLLSSIEAGSLGGIIVLGPTTLATVCLIALIGGLKLQKMLSTHVTFLLELAFVIAMSAAASSLGVTVVRYCTRLDDLNGPPLDATHAARAGALGACILTVPLVSTAAFFMREAQMMPSARNEPITPPPCLVDNLEYPVHHVASSPRTRPHRHVITHTAAE</sequence>
<feature type="non-terminal residue" evidence="2">
    <location>
        <position position="1"/>
    </location>
</feature>
<protein>
    <submittedName>
        <fullName evidence="2">Uncharacterized protein</fullName>
    </submittedName>
</protein>
<feature type="transmembrane region" description="Helical" evidence="1">
    <location>
        <begin position="143"/>
        <end position="167"/>
    </location>
</feature>
<evidence type="ECO:0000313" key="3">
    <source>
        <dbReference type="Proteomes" id="UP001194468"/>
    </source>
</evidence>
<evidence type="ECO:0000313" key="2">
    <source>
        <dbReference type="EMBL" id="KAF8428885.1"/>
    </source>
</evidence>
<reference evidence="2" key="2">
    <citation type="journal article" date="2020" name="Nat. Commun.">
        <title>Large-scale genome sequencing of mycorrhizal fungi provides insights into the early evolution of symbiotic traits.</title>
        <authorList>
            <person name="Miyauchi S."/>
            <person name="Kiss E."/>
            <person name="Kuo A."/>
            <person name="Drula E."/>
            <person name="Kohler A."/>
            <person name="Sanchez-Garcia M."/>
            <person name="Morin E."/>
            <person name="Andreopoulos B."/>
            <person name="Barry K.W."/>
            <person name="Bonito G."/>
            <person name="Buee M."/>
            <person name="Carver A."/>
            <person name="Chen C."/>
            <person name="Cichocki N."/>
            <person name="Clum A."/>
            <person name="Culley D."/>
            <person name="Crous P.W."/>
            <person name="Fauchery L."/>
            <person name="Girlanda M."/>
            <person name="Hayes R.D."/>
            <person name="Keri Z."/>
            <person name="LaButti K."/>
            <person name="Lipzen A."/>
            <person name="Lombard V."/>
            <person name="Magnuson J."/>
            <person name="Maillard F."/>
            <person name="Murat C."/>
            <person name="Nolan M."/>
            <person name="Ohm R.A."/>
            <person name="Pangilinan J."/>
            <person name="Pereira M.F."/>
            <person name="Perotto S."/>
            <person name="Peter M."/>
            <person name="Pfister S."/>
            <person name="Riley R."/>
            <person name="Sitrit Y."/>
            <person name="Stielow J.B."/>
            <person name="Szollosi G."/>
            <person name="Zifcakova L."/>
            <person name="Stursova M."/>
            <person name="Spatafora J.W."/>
            <person name="Tedersoo L."/>
            <person name="Vaario L.M."/>
            <person name="Yamada A."/>
            <person name="Yan M."/>
            <person name="Wang P."/>
            <person name="Xu J."/>
            <person name="Bruns T."/>
            <person name="Baldrian P."/>
            <person name="Vilgalys R."/>
            <person name="Dunand C."/>
            <person name="Henrissat B."/>
            <person name="Grigoriev I.V."/>
            <person name="Hibbett D."/>
            <person name="Nagy L.G."/>
            <person name="Martin F.M."/>
        </authorList>
    </citation>
    <scope>NUCLEOTIDE SEQUENCE</scope>
    <source>
        <strain evidence="2">BED1</strain>
    </source>
</reference>
<proteinExistence type="predicted"/>
<keyword evidence="1" id="KW-0472">Membrane</keyword>
<evidence type="ECO:0000256" key="1">
    <source>
        <dbReference type="SAM" id="Phobius"/>
    </source>
</evidence>
<keyword evidence="1" id="KW-1133">Transmembrane helix</keyword>
<gene>
    <name evidence="2" type="ORF">L210DRAFT_3764842</name>
</gene>
<organism evidence="2 3">
    <name type="scientific">Boletus edulis BED1</name>
    <dbReference type="NCBI Taxonomy" id="1328754"/>
    <lineage>
        <taxon>Eukaryota</taxon>
        <taxon>Fungi</taxon>
        <taxon>Dikarya</taxon>
        <taxon>Basidiomycota</taxon>
        <taxon>Agaricomycotina</taxon>
        <taxon>Agaricomycetes</taxon>
        <taxon>Agaricomycetidae</taxon>
        <taxon>Boletales</taxon>
        <taxon>Boletineae</taxon>
        <taxon>Boletaceae</taxon>
        <taxon>Boletoideae</taxon>
        <taxon>Boletus</taxon>
    </lineage>
</organism>
<keyword evidence="1" id="KW-0812">Transmembrane</keyword>
<name>A0AAD4BH80_BOLED</name>
<dbReference type="AlphaFoldDB" id="A0AAD4BH80"/>
<feature type="transmembrane region" description="Helical" evidence="1">
    <location>
        <begin position="38"/>
        <end position="55"/>
    </location>
</feature>
<keyword evidence="3" id="KW-1185">Reference proteome</keyword>
<feature type="transmembrane region" description="Helical" evidence="1">
    <location>
        <begin position="187"/>
        <end position="207"/>
    </location>
</feature>
<dbReference type="EMBL" id="WHUW01000071">
    <property type="protein sequence ID" value="KAF8428885.1"/>
    <property type="molecule type" value="Genomic_DNA"/>
</dbReference>
<reference evidence="2" key="1">
    <citation type="submission" date="2019-10" db="EMBL/GenBank/DDBJ databases">
        <authorList>
            <consortium name="DOE Joint Genome Institute"/>
            <person name="Kuo A."/>
            <person name="Miyauchi S."/>
            <person name="Kiss E."/>
            <person name="Drula E."/>
            <person name="Kohler A."/>
            <person name="Sanchez-Garcia M."/>
            <person name="Andreopoulos B."/>
            <person name="Barry K.W."/>
            <person name="Bonito G."/>
            <person name="Buee M."/>
            <person name="Carver A."/>
            <person name="Chen C."/>
            <person name="Cichocki N."/>
            <person name="Clum A."/>
            <person name="Culley D."/>
            <person name="Crous P.W."/>
            <person name="Fauchery L."/>
            <person name="Girlanda M."/>
            <person name="Hayes R."/>
            <person name="Keri Z."/>
            <person name="LaButti K."/>
            <person name="Lipzen A."/>
            <person name="Lombard V."/>
            <person name="Magnuson J."/>
            <person name="Maillard F."/>
            <person name="Morin E."/>
            <person name="Murat C."/>
            <person name="Nolan M."/>
            <person name="Ohm R."/>
            <person name="Pangilinan J."/>
            <person name="Pereira M."/>
            <person name="Perotto S."/>
            <person name="Peter M."/>
            <person name="Riley R."/>
            <person name="Sitrit Y."/>
            <person name="Stielow B."/>
            <person name="Szollosi G."/>
            <person name="Zifcakova L."/>
            <person name="Stursova M."/>
            <person name="Spatafora J.W."/>
            <person name="Tedersoo L."/>
            <person name="Vaario L.-M."/>
            <person name="Yamada A."/>
            <person name="Yan M."/>
            <person name="Wang P."/>
            <person name="Xu J."/>
            <person name="Bruns T."/>
            <person name="Baldrian P."/>
            <person name="Vilgalys R."/>
            <person name="Henrissat B."/>
            <person name="Grigoriev I.V."/>
            <person name="Hibbett D."/>
            <person name="Nagy L.G."/>
            <person name="Martin F.M."/>
        </authorList>
    </citation>
    <scope>NUCLEOTIDE SEQUENCE</scope>
    <source>
        <strain evidence="2">BED1</strain>
    </source>
</reference>
<feature type="transmembrane region" description="Helical" evidence="1">
    <location>
        <begin position="62"/>
        <end position="87"/>
    </location>
</feature>
<comment type="caution">
    <text evidence="2">The sequence shown here is derived from an EMBL/GenBank/DDBJ whole genome shotgun (WGS) entry which is preliminary data.</text>
</comment>
<accession>A0AAD4BH80</accession>
<dbReference type="Proteomes" id="UP001194468">
    <property type="component" value="Unassembled WGS sequence"/>
</dbReference>